<dbReference type="RefSeq" id="WP_249771585.1">
    <property type="nucleotide sequence ID" value="NZ_CP097332.1"/>
</dbReference>
<sequence length="76" mass="8099">MFQSVLDLVGGSLSILDEPFGVSYLSSDLGLALFQGGHWKSVGQVGLDQFLFLSVQLGQAAFLVDDQPCAGFSRAF</sequence>
<dbReference type="Proteomes" id="UP001056336">
    <property type="component" value="Chromosome"/>
</dbReference>
<protein>
    <submittedName>
        <fullName evidence="1">Uncharacterized protein</fullName>
    </submittedName>
</protein>
<gene>
    <name evidence="1" type="ORF">M6D93_18520</name>
</gene>
<organism evidence="1 2">
    <name type="scientific">Jatrophihabitans telluris</name>
    <dbReference type="NCBI Taxonomy" id="2038343"/>
    <lineage>
        <taxon>Bacteria</taxon>
        <taxon>Bacillati</taxon>
        <taxon>Actinomycetota</taxon>
        <taxon>Actinomycetes</taxon>
        <taxon>Jatrophihabitantales</taxon>
        <taxon>Jatrophihabitantaceae</taxon>
        <taxon>Jatrophihabitans</taxon>
    </lineage>
</organism>
<reference evidence="1" key="2">
    <citation type="submission" date="2022-05" db="EMBL/GenBank/DDBJ databases">
        <authorList>
            <person name="Kim J.-S."/>
            <person name="Lee K."/>
            <person name="Suh M."/>
            <person name="Eom M."/>
            <person name="Kim J.-S."/>
            <person name="Kim D.-S."/>
            <person name="Ko S.-H."/>
            <person name="Shin Y."/>
            <person name="Lee J.-S."/>
        </authorList>
    </citation>
    <scope>NUCLEOTIDE SEQUENCE</scope>
    <source>
        <strain evidence="1">N237</strain>
    </source>
</reference>
<dbReference type="EMBL" id="CP097332">
    <property type="protein sequence ID" value="UQX88259.1"/>
    <property type="molecule type" value="Genomic_DNA"/>
</dbReference>
<name>A0ABY4QXZ6_9ACTN</name>
<keyword evidence="2" id="KW-1185">Reference proteome</keyword>
<evidence type="ECO:0000313" key="1">
    <source>
        <dbReference type="EMBL" id="UQX88259.1"/>
    </source>
</evidence>
<reference evidence="1" key="1">
    <citation type="journal article" date="2018" name="Int. J. Syst. Evol. Microbiol.">
        <title>Jatrophihabitans telluris sp. nov., isolated from sediment soil of lava forest wetlands and the emended description of the genus Jatrophihabitans.</title>
        <authorList>
            <person name="Lee K.C."/>
            <person name="Suh M.K."/>
            <person name="Eom M.K."/>
            <person name="Kim K.K."/>
            <person name="Kim J.S."/>
            <person name="Kim D.S."/>
            <person name="Ko S.H."/>
            <person name="Shin Y.K."/>
            <person name="Lee J.S."/>
        </authorList>
    </citation>
    <scope>NUCLEOTIDE SEQUENCE</scope>
    <source>
        <strain evidence="1">N237</strain>
    </source>
</reference>
<accession>A0ABY4QXZ6</accession>
<evidence type="ECO:0000313" key="2">
    <source>
        <dbReference type="Proteomes" id="UP001056336"/>
    </source>
</evidence>
<proteinExistence type="predicted"/>